<keyword evidence="1" id="KW-0812">Transmembrane</keyword>
<sequence>MKRLLTSPLLRPVSILLGLTLLLAYWELARQLPGALWWQSLFAPNLADVSQAVVHFSWLPRLVVTLLAGAALGILQQ</sequence>
<feature type="non-terminal residue" evidence="2">
    <location>
        <position position="77"/>
    </location>
</feature>
<dbReference type="Proteomes" id="UP000235861">
    <property type="component" value="Unassembled WGS sequence"/>
</dbReference>
<accession>A0A2H9U030</accession>
<dbReference type="AlphaFoldDB" id="A0A2H9U030"/>
<feature type="transmembrane region" description="Helical" evidence="1">
    <location>
        <begin position="53"/>
        <end position="75"/>
    </location>
</feature>
<evidence type="ECO:0000313" key="3">
    <source>
        <dbReference type="Proteomes" id="UP000235861"/>
    </source>
</evidence>
<name>A0A2H9U030_9GAMM</name>
<proteinExistence type="predicted"/>
<comment type="caution">
    <text evidence="2">The sequence shown here is derived from an EMBL/GenBank/DDBJ whole genome shotgun (WGS) entry which is preliminary data.</text>
</comment>
<organism evidence="2 3">
    <name type="scientific">Aeromonas cavernicola</name>
    <dbReference type="NCBI Taxonomy" id="1006623"/>
    <lineage>
        <taxon>Bacteria</taxon>
        <taxon>Pseudomonadati</taxon>
        <taxon>Pseudomonadota</taxon>
        <taxon>Gammaproteobacteria</taxon>
        <taxon>Aeromonadales</taxon>
        <taxon>Aeromonadaceae</taxon>
        <taxon>Aeromonas</taxon>
    </lineage>
</organism>
<evidence type="ECO:0000313" key="2">
    <source>
        <dbReference type="EMBL" id="PJG57405.1"/>
    </source>
</evidence>
<keyword evidence="1" id="KW-1133">Transmembrane helix</keyword>
<protein>
    <submittedName>
        <fullName evidence="2">Fe(3+)-hydroxamate ABC transporter permease FhuB</fullName>
    </submittedName>
</protein>
<dbReference type="EMBL" id="PGGC01000239">
    <property type="protein sequence ID" value="PJG57405.1"/>
    <property type="molecule type" value="Genomic_DNA"/>
</dbReference>
<keyword evidence="1" id="KW-0472">Membrane</keyword>
<keyword evidence="3" id="KW-1185">Reference proteome</keyword>
<gene>
    <name evidence="2" type="ORF">CUC53_18205</name>
</gene>
<evidence type="ECO:0000256" key="1">
    <source>
        <dbReference type="SAM" id="Phobius"/>
    </source>
</evidence>
<reference evidence="2 3" key="1">
    <citation type="submission" date="2017-11" db="EMBL/GenBank/DDBJ databases">
        <title>Draft genome sequence of environmental isolate Aeromonas cavernicola sp. nov. MDC 2508.</title>
        <authorList>
            <person name="Colston S.M."/>
            <person name="Navarro A."/>
            <person name="Martinez-Murcia A.J."/>
            <person name="Graf J."/>
        </authorList>
    </citation>
    <scope>NUCLEOTIDE SEQUENCE [LARGE SCALE GENOMIC DNA]</scope>
    <source>
        <strain evidence="2 3">MDC 2508</strain>
    </source>
</reference>